<dbReference type="Pfam" id="PF00689">
    <property type="entry name" value="Cation_ATPase_C"/>
    <property type="match status" value="1"/>
</dbReference>
<dbReference type="NCBIfam" id="TIGR01494">
    <property type="entry name" value="ATPase_P-type"/>
    <property type="match status" value="2"/>
</dbReference>
<dbReference type="InterPro" id="IPR001757">
    <property type="entry name" value="P_typ_ATPase"/>
</dbReference>
<dbReference type="PRINTS" id="PR00119">
    <property type="entry name" value="CATATPASE"/>
</dbReference>
<keyword evidence="5" id="KW-0460">Magnesium</keyword>
<dbReference type="SUPFAM" id="SSF81665">
    <property type="entry name" value="Calcium ATPase, transmembrane domain M"/>
    <property type="match status" value="1"/>
</dbReference>
<sequence length="999" mass="107406">MENAFAKSTAEVLQYFSVSEATGLTDAQAEASREKHGSNAIAEEPPTPIWELILEQFKDQLVIILLGSAGVSFVLALFEEGGGWTAFVDPAVILTILILNAVVGVSQESSAEKAIAALQEYSANEAKVIRNGHVTKVKAEDLVPGDIITIAVGDRIPADCRLLAIQSNSFAVDQAILTGESESVGKDTTAITDLQAVKQDQVNTLFSGTTVVTGHATAIVVLTGSSTAIGDIHESITAQISEPTPLKQKLNDFGDTLAKVITVICIAVWLINIPHFGDASHGSWAKGAIYYLKIAVSLGVAAIPEGLAVVITSCLALGTRKMAAKNAVVRSLPSVETLGSCSVICSDKTGTLTTNQMSVNKIVYINEAGNDLEELEVDGTTFAPQGTVSFNGKPLSDIAAKSATVFQIAEVAALCNDAQLAFDAKSGTFSNVGEPTEGALRVLAEKIGTPDTAHNQARASVAAQDSLHLSSSWYEKQNPRLATYEFSRDRKSMSVLVGDKQQQRLLVKGAPEAVIDRCTSTILGASGKKVPMTKHLSELLLKEVIEYGNKGLRVIALASVDDVASNQLLKKAKTTAQYSQLEQNLTLIGLVGMLDPPRPEVAGSIRKCKEAGIRVIVITGDNRNTAETICRQIGVFGTMEDLTGKSYTGREFDNLSESEQLAAVKRASLFSRVEPSHKSKLVDLLQSAGEVVAMTGDGVNDAPALKKADIGVAMGSGTDVSKLASDMVLADDNFATIEVAIEEGRSIYNNTQQFIRYLISSNIGEVVSIFLTAAAGMPEALIPVQLLWVNLVTDGLPATALSFNPADHDIMKRQPRKRDEPLIGGWLFFRYMVIGVYVGLATVAGYAWWFMYNVEGPQITFSELSHFHRCTTDFPEIGCQMFSNDMAKSASTVSLSILVVIEMLNAMNALSSSESLLTLPLWENMMLVYAIALSMALHFALLYTPFLQSLFSILPLNWNEWKAVLIISAPVILIDEGLKFVERQLYIQKTAFIEKPKKA</sequence>
<evidence type="ECO:0000256" key="8">
    <source>
        <dbReference type="ARBA" id="ARBA00023136"/>
    </source>
</evidence>
<evidence type="ECO:0000256" key="5">
    <source>
        <dbReference type="ARBA" id="ARBA00022842"/>
    </source>
</evidence>
<feature type="transmembrane region" description="Helical" evidence="9">
    <location>
        <begin position="288"/>
        <end position="317"/>
    </location>
</feature>
<keyword evidence="8 9" id="KW-0472">Membrane</keyword>
<comment type="similarity">
    <text evidence="9">Belongs to the cation transport ATPase (P-type) (TC 3.A.3) family.</text>
</comment>
<dbReference type="InterPro" id="IPR059000">
    <property type="entry name" value="ATPase_P-type_domA"/>
</dbReference>
<evidence type="ECO:0000256" key="2">
    <source>
        <dbReference type="ARBA" id="ARBA00022692"/>
    </source>
</evidence>
<protein>
    <recommendedName>
        <fullName evidence="9">Calcium-transporting ATPase</fullName>
        <ecNumber evidence="9">7.2.2.10</ecNumber>
    </recommendedName>
</protein>
<dbReference type="Proteomes" id="UP001629113">
    <property type="component" value="Unassembled WGS sequence"/>
</dbReference>
<feature type="transmembrane region" description="Helical" evidence="9">
    <location>
        <begin position="827"/>
        <end position="849"/>
    </location>
</feature>
<dbReference type="SUPFAM" id="SSF81653">
    <property type="entry name" value="Calcium ATPase, transduction domain A"/>
    <property type="match status" value="1"/>
</dbReference>
<evidence type="ECO:0000256" key="4">
    <source>
        <dbReference type="ARBA" id="ARBA00022840"/>
    </source>
</evidence>
<dbReference type="InterPro" id="IPR006068">
    <property type="entry name" value="ATPase_P-typ_cation-transptr_C"/>
</dbReference>
<dbReference type="EC" id="7.2.2.10" evidence="9"/>
<dbReference type="SMART" id="SM00831">
    <property type="entry name" value="Cation_ATPase_N"/>
    <property type="match status" value="1"/>
</dbReference>
<dbReference type="Pfam" id="PF00690">
    <property type="entry name" value="Cation_ATPase_N"/>
    <property type="match status" value="1"/>
</dbReference>
<evidence type="ECO:0000313" key="12">
    <source>
        <dbReference type="Proteomes" id="UP001629113"/>
    </source>
</evidence>
<feature type="transmembrane region" description="Helical" evidence="9">
    <location>
        <begin position="890"/>
        <end position="910"/>
    </location>
</feature>
<feature type="transmembrane region" description="Helical" evidence="9">
    <location>
        <begin position="754"/>
        <end position="775"/>
    </location>
</feature>
<keyword evidence="2 9" id="KW-0812">Transmembrane</keyword>
<dbReference type="InterPro" id="IPR044492">
    <property type="entry name" value="P_typ_ATPase_HD_dom"/>
</dbReference>
<dbReference type="InterPro" id="IPR005782">
    <property type="entry name" value="P-type_ATPase_IIA"/>
</dbReference>
<evidence type="ECO:0000256" key="1">
    <source>
        <dbReference type="ARBA" id="ARBA00004141"/>
    </source>
</evidence>
<dbReference type="InterPro" id="IPR004014">
    <property type="entry name" value="ATPase_P-typ_cation-transptr_N"/>
</dbReference>
<dbReference type="InterPro" id="IPR023214">
    <property type="entry name" value="HAD_sf"/>
</dbReference>
<comment type="catalytic activity">
    <reaction evidence="9">
        <text>Ca(2+)(in) + ATP + H2O = Ca(2+)(out) + ADP + phosphate + H(+)</text>
        <dbReference type="Rhea" id="RHEA:18105"/>
        <dbReference type="ChEBI" id="CHEBI:15377"/>
        <dbReference type="ChEBI" id="CHEBI:15378"/>
        <dbReference type="ChEBI" id="CHEBI:29108"/>
        <dbReference type="ChEBI" id="CHEBI:30616"/>
        <dbReference type="ChEBI" id="CHEBI:43474"/>
        <dbReference type="ChEBI" id="CHEBI:456216"/>
        <dbReference type="EC" id="7.2.2.10"/>
    </reaction>
</comment>
<comment type="caution">
    <text evidence="11">The sequence shown here is derived from an EMBL/GenBank/DDBJ whole genome shotgun (WGS) entry which is preliminary data.</text>
</comment>
<dbReference type="PANTHER" id="PTHR42861">
    <property type="entry name" value="CALCIUM-TRANSPORTING ATPASE"/>
    <property type="match status" value="1"/>
</dbReference>
<comment type="subcellular location">
    <subcellularLocation>
        <location evidence="1 9">Membrane</location>
        <topology evidence="1 9">Multi-pass membrane protein</topology>
    </subcellularLocation>
</comment>
<dbReference type="InterPro" id="IPR018303">
    <property type="entry name" value="ATPase_P-typ_P_site"/>
</dbReference>
<keyword evidence="9" id="KW-0106">Calcium</keyword>
<dbReference type="Pfam" id="PF00122">
    <property type="entry name" value="E1-E2_ATPase"/>
    <property type="match status" value="1"/>
</dbReference>
<keyword evidence="12" id="KW-1185">Reference proteome</keyword>
<keyword evidence="9" id="KW-0406">Ion transport</keyword>
<keyword evidence="9" id="KW-0109">Calcium transport</keyword>
<dbReference type="SFLD" id="SFLDF00027">
    <property type="entry name" value="p-type_atpase"/>
    <property type="match status" value="1"/>
</dbReference>
<evidence type="ECO:0000256" key="3">
    <source>
        <dbReference type="ARBA" id="ARBA00022741"/>
    </source>
</evidence>
<dbReference type="Gene3D" id="1.20.1110.10">
    <property type="entry name" value="Calcium-transporting ATPase, transmembrane domain"/>
    <property type="match status" value="1"/>
</dbReference>
<dbReference type="SUPFAM" id="SSF81660">
    <property type="entry name" value="Metal cation-transporting ATPase, ATP-binding domain N"/>
    <property type="match status" value="1"/>
</dbReference>
<evidence type="ECO:0000256" key="7">
    <source>
        <dbReference type="ARBA" id="ARBA00022989"/>
    </source>
</evidence>
<proteinExistence type="inferred from homology"/>
<accession>A0ABR4P3T6</accession>
<keyword evidence="3 9" id="KW-0547">Nucleotide-binding</keyword>
<feature type="domain" description="Cation-transporting P-type ATPase N-terminal" evidence="10">
    <location>
        <begin position="3"/>
        <end position="77"/>
    </location>
</feature>
<comment type="caution">
    <text evidence="9">Lacks conserved residue(s) required for the propagation of feature annotation.</text>
</comment>
<dbReference type="NCBIfam" id="TIGR01116">
    <property type="entry name" value="ATPase-IIA1_Ca"/>
    <property type="match status" value="1"/>
</dbReference>
<dbReference type="SFLD" id="SFLDS00003">
    <property type="entry name" value="Haloacid_Dehalogenase"/>
    <property type="match status" value="1"/>
</dbReference>
<organism evidence="11 12">
    <name type="scientific">Phlyctema vagabunda</name>
    <dbReference type="NCBI Taxonomy" id="108571"/>
    <lineage>
        <taxon>Eukaryota</taxon>
        <taxon>Fungi</taxon>
        <taxon>Dikarya</taxon>
        <taxon>Ascomycota</taxon>
        <taxon>Pezizomycotina</taxon>
        <taxon>Leotiomycetes</taxon>
        <taxon>Helotiales</taxon>
        <taxon>Dermateaceae</taxon>
        <taxon>Phlyctema</taxon>
    </lineage>
</organism>
<feature type="transmembrane region" description="Helical" evidence="9">
    <location>
        <begin position="922"/>
        <end position="943"/>
    </location>
</feature>
<dbReference type="InterPro" id="IPR008250">
    <property type="entry name" value="ATPase_P-typ_transduc_dom_A_sf"/>
</dbReference>
<keyword evidence="7 9" id="KW-1133">Transmembrane helix</keyword>
<keyword evidence="6" id="KW-1278">Translocase</keyword>
<dbReference type="PRINTS" id="PR00121">
    <property type="entry name" value="NAKATPASE"/>
</dbReference>
<keyword evidence="4 9" id="KW-0067">ATP-binding</keyword>
<comment type="function">
    <text evidence="9">Catalyzes the hydrolysis of ATP coupled with the transport of calcium.</text>
</comment>
<feature type="transmembrane region" description="Helical" evidence="9">
    <location>
        <begin position="787"/>
        <end position="806"/>
    </location>
</feature>
<gene>
    <name evidence="11" type="ORF">PVAG01_10857</name>
</gene>
<dbReference type="PROSITE" id="PS00154">
    <property type="entry name" value="ATPASE_E1_E2"/>
    <property type="match status" value="1"/>
</dbReference>
<feature type="transmembrane region" description="Helical" evidence="9">
    <location>
        <begin position="257"/>
        <end position="276"/>
    </location>
</feature>
<feature type="transmembrane region" description="Helical" evidence="9">
    <location>
        <begin position="84"/>
        <end position="103"/>
    </location>
</feature>
<dbReference type="SFLD" id="SFLDG00002">
    <property type="entry name" value="C1.7:_P-type_atpase_like"/>
    <property type="match status" value="1"/>
</dbReference>
<evidence type="ECO:0000259" key="10">
    <source>
        <dbReference type="SMART" id="SM00831"/>
    </source>
</evidence>
<dbReference type="SUPFAM" id="SSF56784">
    <property type="entry name" value="HAD-like"/>
    <property type="match status" value="1"/>
</dbReference>
<evidence type="ECO:0000313" key="11">
    <source>
        <dbReference type="EMBL" id="KAL3417847.1"/>
    </source>
</evidence>
<dbReference type="InterPro" id="IPR036412">
    <property type="entry name" value="HAD-like_sf"/>
</dbReference>
<dbReference type="InterPro" id="IPR023298">
    <property type="entry name" value="ATPase_P-typ_TM_dom_sf"/>
</dbReference>
<dbReference type="EMBL" id="JBFCZG010000010">
    <property type="protein sequence ID" value="KAL3417847.1"/>
    <property type="molecule type" value="Genomic_DNA"/>
</dbReference>
<dbReference type="Gene3D" id="3.40.1110.10">
    <property type="entry name" value="Calcium-transporting ATPase, cytoplasmic domain N"/>
    <property type="match status" value="1"/>
</dbReference>
<dbReference type="InterPro" id="IPR023299">
    <property type="entry name" value="ATPase_P-typ_cyto_dom_N"/>
</dbReference>
<evidence type="ECO:0000256" key="9">
    <source>
        <dbReference type="RuleBase" id="RU361146"/>
    </source>
</evidence>
<dbReference type="CDD" id="cd02083">
    <property type="entry name" value="P-type_ATPase_SERCA"/>
    <property type="match status" value="1"/>
</dbReference>
<dbReference type="Pfam" id="PF08282">
    <property type="entry name" value="Hydrolase_3"/>
    <property type="match status" value="1"/>
</dbReference>
<name>A0ABR4P3T6_9HELO</name>
<dbReference type="Gene3D" id="2.70.150.10">
    <property type="entry name" value="Calcium-transporting ATPase, cytoplasmic transduction domain A"/>
    <property type="match status" value="1"/>
</dbReference>
<feature type="transmembrane region" description="Helical" evidence="9">
    <location>
        <begin position="61"/>
        <end position="78"/>
    </location>
</feature>
<reference evidence="11 12" key="1">
    <citation type="submission" date="2024-06" db="EMBL/GenBank/DDBJ databases">
        <title>Complete genome of Phlyctema vagabunda strain 19-DSS-EL-015.</title>
        <authorList>
            <person name="Fiorenzani C."/>
        </authorList>
    </citation>
    <scope>NUCLEOTIDE SEQUENCE [LARGE SCALE GENOMIC DNA]</scope>
    <source>
        <strain evidence="11 12">19-DSS-EL-015</strain>
    </source>
</reference>
<dbReference type="Pfam" id="PF13246">
    <property type="entry name" value="Cation_ATPase"/>
    <property type="match status" value="1"/>
</dbReference>
<evidence type="ECO:0000256" key="6">
    <source>
        <dbReference type="ARBA" id="ARBA00022967"/>
    </source>
</evidence>
<keyword evidence="9" id="KW-0813">Transport</keyword>
<dbReference type="Gene3D" id="3.40.50.1000">
    <property type="entry name" value="HAD superfamily/HAD-like"/>
    <property type="match status" value="1"/>
</dbReference>